<keyword evidence="4" id="KW-1185">Reference proteome</keyword>
<dbReference type="EMBL" id="AJIL01000272">
    <property type="protein sequence ID" value="KNE90163.1"/>
    <property type="molecule type" value="Genomic_DNA"/>
</dbReference>
<dbReference type="OrthoDB" id="2502406at2759"/>
<feature type="compositionally biased region" description="Basic and acidic residues" evidence="2">
    <location>
        <begin position="108"/>
        <end position="122"/>
    </location>
</feature>
<gene>
    <name evidence="3" type="ORF">PSTG_16386</name>
</gene>
<evidence type="ECO:0000313" key="3">
    <source>
        <dbReference type="EMBL" id="KNE90163.1"/>
    </source>
</evidence>
<feature type="region of interest" description="Disordered" evidence="2">
    <location>
        <begin position="1"/>
        <end position="122"/>
    </location>
</feature>
<feature type="compositionally biased region" description="Basic and acidic residues" evidence="2">
    <location>
        <begin position="61"/>
        <end position="70"/>
    </location>
</feature>
<evidence type="ECO:0000313" key="4">
    <source>
        <dbReference type="Proteomes" id="UP000054564"/>
    </source>
</evidence>
<accession>A0A0L0USY1</accession>
<evidence type="ECO:0000256" key="2">
    <source>
        <dbReference type="SAM" id="MobiDB-lite"/>
    </source>
</evidence>
<dbReference type="Proteomes" id="UP000054564">
    <property type="component" value="Unassembled WGS sequence"/>
</dbReference>
<protein>
    <submittedName>
        <fullName evidence="3">Uncharacterized protein</fullName>
    </submittedName>
</protein>
<name>A0A0L0USY1_9BASI</name>
<feature type="compositionally biased region" description="Basic and acidic residues" evidence="2">
    <location>
        <begin position="10"/>
        <end position="26"/>
    </location>
</feature>
<feature type="coiled-coil region" evidence="1">
    <location>
        <begin position="206"/>
        <end position="255"/>
    </location>
</feature>
<proteinExistence type="predicted"/>
<organism evidence="3 4">
    <name type="scientific">Puccinia striiformis f. sp. tritici PST-78</name>
    <dbReference type="NCBI Taxonomy" id="1165861"/>
    <lineage>
        <taxon>Eukaryota</taxon>
        <taxon>Fungi</taxon>
        <taxon>Dikarya</taxon>
        <taxon>Basidiomycota</taxon>
        <taxon>Pucciniomycotina</taxon>
        <taxon>Pucciniomycetes</taxon>
        <taxon>Pucciniales</taxon>
        <taxon>Pucciniaceae</taxon>
        <taxon>Puccinia</taxon>
    </lineage>
</organism>
<comment type="caution">
    <text evidence="3">The sequence shown here is derived from an EMBL/GenBank/DDBJ whole genome shotgun (WGS) entry which is preliminary data.</text>
</comment>
<keyword evidence="1" id="KW-0175">Coiled coil</keyword>
<sequence>MCKSSTTIKYRNDSSAENLDTRDGLRKVFTVTPVKGTAQVSNPPSPRSKMGSMGSVHGKSARADREERTTMRKFALIDTAGCPERRSGSPNASSDFEADSDSGWGTESEGHDRDHRKIGKEKTESLLKKADSIIDRIGESWESEFSARVEPIKADFKDIAHRVQSLMVAEATISQNLSMVVETSQSNERELFNEITGEFGETLENAVKINDNIHDLQRKLKGLNGRIKKRKEEFINDLAALKAKNSDEIDEFKEELANETDGLPAKIQAAKSTKAEQKQVHMKLAKILADGLP</sequence>
<dbReference type="AlphaFoldDB" id="A0A0L0USY1"/>
<evidence type="ECO:0000256" key="1">
    <source>
        <dbReference type="SAM" id="Coils"/>
    </source>
</evidence>
<reference evidence="4" key="1">
    <citation type="submission" date="2014-03" db="EMBL/GenBank/DDBJ databases">
        <title>The Genome Sequence of Puccinia striiformis f. sp. tritici PST-78.</title>
        <authorList>
            <consortium name="The Broad Institute Genome Sequencing Platform"/>
            <person name="Cuomo C."/>
            <person name="Hulbert S."/>
            <person name="Chen X."/>
            <person name="Walker B."/>
            <person name="Young S.K."/>
            <person name="Zeng Q."/>
            <person name="Gargeya S."/>
            <person name="Fitzgerald M."/>
            <person name="Haas B."/>
            <person name="Abouelleil A."/>
            <person name="Alvarado L."/>
            <person name="Arachchi H.M."/>
            <person name="Berlin A.M."/>
            <person name="Chapman S.B."/>
            <person name="Goldberg J."/>
            <person name="Griggs A."/>
            <person name="Gujja S."/>
            <person name="Hansen M."/>
            <person name="Howarth C."/>
            <person name="Imamovic A."/>
            <person name="Larimer J."/>
            <person name="McCowan C."/>
            <person name="Montmayeur A."/>
            <person name="Murphy C."/>
            <person name="Neiman D."/>
            <person name="Pearson M."/>
            <person name="Priest M."/>
            <person name="Roberts A."/>
            <person name="Saif S."/>
            <person name="Shea T."/>
            <person name="Sisk P."/>
            <person name="Sykes S."/>
            <person name="Wortman J."/>
            <person name="Nusbaum C."/>
            <person name="Birren B."/>
        </authorList>
    </citation>
    <scope>NUCLEOTIDE SEQUENCE [LARGE SCALE GENOMIC DNA]</scope>
    <source>
        <strain evidence="4">race PST-78</strain>
    </source>
</reference>